<accession>A0AAI8GUL1</accession>
<dbReference type="InterPro" id="IPR015946">
    <property type="entry name" value="KH_dom-like_a/b"/>
</dbReference>
<dbReference type="SUPFAM" id="SSF82784">
    <property type="entry name" value="OsmC-like"/>
    <property type="match status" value="1"/>
</dbReference>
<gene>
    <name evidence="1" type="ORF">CEP64_10105</name>
</gene>
<dbReference type="EMBL" id="CP022046">
    <property type="protein sequence ID" value="ASE34934.1"/>
    <property type="molecule type" value="Genomic_DNA"/>
</dbReference>
<evidence type="ECO:0000313" key="2">
    <source>
        <dbReference type="Proteomes" id="UP000197058"/>
    </source>
</evidence>
<dbReference type="KEGG" id="sscu:CEP64_10105"/>
<dbReference type="Pfam" id="PF02566">
    <property type="entry name" value="OsmC"/>
    <property type="match status" value="1"/>
</dbReference>
<reference evidence="2" key="1">
    <citation type="submission" date="2017-06" db="EMBL/GenBank/DDBJ databases">
        <title>FDA dAtabase for Regulatory Grade micrObial Sequences (FDA-ARGOS): Supporting development and validation of Infectious Disease Dx tests.</title>
        <authorList>
            <person name="Goldberg B."/>
            <person name="Campos J."/>
            <person name="Tallon L."/>
            <person name="Sadzewicz L."/>
            <person name="Sengamalay N."/>
            <person name="Ott S."/>
            <person name="Godinez A."/>
            <person name="Nagaraj S."/>
            <person name="Vavikolanu K."/>
            <person name="Nadendla S."/>
            <person name="George J."/>
            <person name="Geyer C."/>
            <person name="Sichtig H."/>
        </authorList>
    </citation>
    <scope>NUCLEOTIDE SEQUENCE [LARGE SCALE GENOMIC DNA]</scope>
    <source>
        <strain evidence="2">FDAARGOS_285</strain>
    </source>
</reference>
<dbReference type="RefSeq" id="WP_088592502.1">
    <property type="nucleotide sequence ID" value="NZ_CP022046.2"/>
</dbReference>
<name>A0AAI8GUL1_MAMSC</name>
<dbReference type="InterPro" id="IPR003718">
    <property type="entry name" value="OsmC/Ohr_fam"/>
</dbReference>
<dbReference type="PANTHER" id="PTHR34352">
    <property type="entry name" value="PROTEIN YHFA"/>
    <property type="match status" value="1"/>
</dbReference>
<evidence type="ECO:0000313" key="1">
    <source>
        <dbReference type="EMBL" id="ASE34934.1"/>
    </source>
</evidence>
<dbReference type="InterPro" id="IPR036102">
    <property type="entry name" value="OsmC/Ohrsf"/>
</dbReference>
<protein>
    <submittedName>
        <fullName evidence="1">OsmC family peroxiredoxin</fullName>
    </submittedName>
</protein>
<dbReference type="Proteomes" id="UP000197058">
    <property type="component" value="Chromosome"/>
</dbReference>
<sequence length="139" mass="15271">MIKSTWQGKKTFKAQSKFGHDIISDAPTESGGDDNGPSPVELMLSGLAGCTGIDVTNLMKERLAQVTKLEITVDDEREDTTSRSVKHVTLTFDVEGEVDLKKLKRSIKLSVDKYCTVAHSLKATIEAKLIFNGEEQTLD</sequence>
<organism evidence="1 2">
    <name type="scientific">Mammaliicoccus sciuri</name>
    <name type="common">Staphylococcus sciuri</name>
    <dbReference type="NCBI Taxonomy" id="1296"/>
    <lineage>
        <taxon>Bacteria</taxon>
        <taxon>Bacillati</taxon>
        <taxon>Bacillota</taxon>
        <taxon>Bacilli</taxon>
        <taxon>Bacillales</taxon>
        <taxon>Staphylococcaceae</taxon>
        <taxon>Mammaliicoccus</taxon>
    </lineage>
</organism>
<dbReference type="Gene3D" id="3.30.300.20">
    <property type="match status" value="1"/>
</dbReference>
<dbReference type="AlphaFoldDB" id="A0AAI8GUL1"/>
<proteinExistence type="predicted"/>
<dbReference type="PANTHER" id="PTHR34352:SF1">
    <property type="entry name" value="PROTEIN YHFA"/>
    <property type="match status" value="1"/>
</dbReference>